<dbReference type="InterPro" id="IPR019861">
    <property type="entry name" value="PorP/SprF_Bacteroidetes"/>
</dbReference>
<dbReference type="EMBL" id="FQUO01000013">
    <property type="protein sequence ID" value="SHF88316.1"/>
    <property type="molecule type" value="Genomic_DNA"/>
</dbReference>
<protein>
    <submittedName>
        <fullName evidence="2">Type IX secretion system membrane protein, PorP/SprF family</fullName>
    </submittedName>
</protein>
<gene>
    <name evidence="2" type="ORF">SAMN05444008_113105</name>
</gene>
<evidence type="ECO:0000256" key="1">
    <source>
        <dbReference type="SAM" id="SignalP"/>
    </source>
</evidence>
<dbReference type="OrthoDB" id="655534at2"/>
<keyword evidence="1" id="KW-0732">Signal</keyword>
<name>A0A1M5FA10_9BACT</name>
<accession>A0A1M5FA10</accession>
<reference evidence="2 3" key="1">
    <citation type="submission" date="2016-11" db="EMBL/GenBank/DDBJ databases">
        <authorList>
            <person name="Jaros S."/>
            <person name="Januszkiewicz K."/>
            <person name="Wedrychowicz H."/>
        </authorList>
    </citation>
    <scope>NUCLEOTIDE SEQUENCE [LARGE SCALE GENOMIC DNA]</scope>
    <source>
        <strain evidence="2 3">DSM 26897</strain>
    </source>
</reference>
<proteinExistence type="predicted"/>
<evidence type="ECO:0000313" key="2">
    <source>
        <dbReference type="EMBL" id="SHF88316.1"/>
    </source>
</evidence>
<dbReference type="Proteomes" id="UP000184368">
    <property type="component" value="Unassembled WGS sequence"/>
</dbReference>
<dbReference type="AlphaFoldDB" id="A0A1M5FA10"/>
<organism evidence="2 3">
    <name type="scientific">Cnuella takakiae</name>
    <dbReference type="NCBI Taxonomy" id="1302690"/>
    <lineage>
        <taxon>Bacteria</taxon>
        <taxon>Pseudomonadati</taxon>
        <taxon>Bacteroidota</taxon>
        <taxon>Chitinophagia</taxon>
        <taxon>Chitinophagales</taxon>
        <taxon>Chitinophagaceae</taxon>
        <taxon>Cnuella</taxon>
    </lineage>
</organism>
<dbReference type="Pfam" id="PF11751">
    <property type="entry name" value="PorP_SprF"/>
    <property type="match status" value="1"/>
</dbReference>
<feature type="chain" id="PRO_5013019506" evidence="1">
    <location>
        <begin position="20"/>
        <end position="320"/>
    </location>
</feature>
<dbReference type="RefSeq" id="WP_073045377.1">
    <property type="nucleotide sequence ID" value="NZ_FQUO01000013.1"/>
</dbReference>
<keyword evidence="3" id="KW-1185">Reference proteome</keyword>
<sequence>MKKLLLIALGLATGALAQAQDLHYSRIQEMRTWYNQALQTDRQATGALNYRTLDYQGIIAFRTATGLVDVPLLRKDAHDANNGYLSLTGGVSIDKSNSRVLQNFSGMAGVSYSLPVNAARNTYVAAGFQGAFFQNSTNMGSATLPDQYDNYRLVPNRATADPYGSAEVHYISLNAGLSVFHKSEAVQWYAGASMRHLNEPQASNSKGAGYNLPRTYSAQLGYVRQIDGDQRIGVHTALNWKAEAYEHLANLQYNYEFNRFGFDRGLGFGLGYRYQDAIIPNFEFRLEKTTFGFNYDINVGGIHKMGMRRTSMELGIKHRF</sequence>
<dbReference type="NCBIfam" id="TIGR03519">
    <property type="entry name" value="T9SS_PorP_fam"/>
    <property type="match status" value="1"/>
</dbReference>
<feature type="signal peptide" evidence="1">
    <location>
        <begin position="1"/>
        <end position="19"/>
    </location>
</feature>
<evidence type="ECO:0000313" key="3">
    <source>
        <dbReference type="Proteomes" id="UP000184368"/>
    </source>
</evidence>